<feature type="region of interest" description="Disordered" evidence="1">
    <location>
        <begin position="23"/>
        <end position="53"/>
    </location>
</feature>
<reference evidence="2" key="2">
    <citation type="submission" date="2021-09" db="EMBL/GenBank/DDBJ databases">
        <authorList>
            <person name="Jia N."/>
            <person name="Wang J."/>
            <person name="Shi W."/>
            <person name="Du L."/>
            <person name="Sun Y."/>
            <person name="Zhan W."/>
            <person name="Jiang J."/>
            <person name="Wang Q."/>
            <person name="Zhang B."/>
            <person name="Ji P."/>
            <person name="Sakyi L.B."/>
            <person name="Cui X."/>
            <person name="Yuan T."/>
            <person name="Jiang B."/>
            <person name="Yang W."/>
            <person name="Lam T.T.-Y."/>
            <person name="Chang Q."/>
            <person name="Ding S."/>
            <person name="Wang X."/>
            <person name="Zhu J."/>
            <person name="Ruan X."/>
            <person name="Zhao L."/>
            <person name="Wei J."/>
            <person name="Que T."/>
            <person name="Du C."/>
            <person name="Cheng J."/>
            <person name="Dai P."/>
            <person name="Han X."/>
            <person name="Huang E."/>
            <person name="Gao Y."/>
            <person name="Liu J."/>
            <person name="Shao H."/>
            <person name="Ye R."/>
            <person name="Li L."/>
            <person name="Wei W."/>
            <person name="Wang X."/>
            <person name="Wang C."/>
            <person name="Huo Q."/>
            <person name="Li W."/>
            <person name="Guo W."/>
            <person name="Chen H."/>
            <person name="Chen S."/>
            <person name="Zhou L."/>
            <person name="Zhou L."/>
            <person name="Ni X."/>
            <person name="Tian J."/>
            <person name="Zhou Y."/>
            <person name="Sheng Y."/>
            <person name="Liu T."/>
            <person name="Pan Y."/>
            <person name="Xia L."/>
            <person name="Li J."/>
            <person name="Zhao F."/>
            <person name="Cao W."/>
        </authorList>
    </citation>
    <scope>NUCLEOTIDE SEQUENCE</scope>
    <source>
        <strain evidence="2">Rsan-2018</strain>
        <tissue evidence="2">Larvae</tissue>
    </source>
</reference>
<evidence type="ECO:0000313" key="2">
    <source>
        <dbReference type="EMBL" id="KAH7968237.1"/>
    </source>
</evidence>
<gene>
    <name evidence="2" type="ORF">HPB52_007168</name>
</gene>
<organism evidence="2 3">
    <name type="scientific">Rhipicephalus sanguineus</name>
    <name type="common">Brown dog tick</name>
    <name type="synonym">Ixodes sanguineus</name>
    <dbReference type="NCBI Taxonomy" id="34632"/>
    <lineage>
        <taxon>Eukaryota</taxon>
        <taxon>Metazoa</taxon>
        <taxon>Ecdysozoa</taxon>
        <taxon>Arthropoda</taxon>
        <taxon>Chelicerata</taxon>
        <taxon>Arachnida</taxon>
        <taxon>Acari</taxon>
        <taxon>Parasitiformes</taxon>
        <taxon>Ixodida</taxon>
        <taxon>Ixodoidea</taxon>
        <taxon>Ixodidae</taxon>
        <taxon>Rhipicephalinae</taxon>
        <taxon>Rhipicephalus</taxon>
        <taxon>Rhipicephalus</taxon>
    </lineage>
</organism>
<proteinExistence type="predicted"/>
<comment type="caution">
    <text evidence="2">The sequence shown here is derived from an EMBL/GenBank/DDBJ whole genome shotgun (WGS) entry which is preliminary data.</text>
</comment>
<evidence type="ECO:0000256" key="1">
    <source>
        <dbReference type="SAM" id="MobiDB-lite"/>
    </source>
</evidence>
<sequence>MLSPKVQACVGTKARRRVVWNVAQHSSGPGHGSAEPEHADARSAQEPGHKSSVAAHLVGNVGPAQAAQASAMAD</sequence>
<accession>A0A9D4T2X5</accession>
<dbReference type="EMBL" id="JABSTV010001248">
    <property type="protein sequence ID" value="KAH7968237.1"/>
    <property type="molecule type" value="Genomic_DNA"/>
</dbReference>
<dbReference type="AlphaFoldDB" id="A0A9D4T2X5"/>
<name>A0A9D4T2X5_RHISA</name>
<dbReference type="Proteomes" id="UP000821837">
    <property type="component" value="Unassembled WGS sequence"/>
</dbReference>
<protein>
    <submittedName>
        <fullName evidence="2">Uncharacterized protein</fullName>
    </submittedName>
</protein>
<feature type="compositionally biased region" description="Basic and acidic residues" evidence="1">
    <location>
        <begin position="34"/>
        <end position="49"/>
    </location>
</feature>
<keyword evidence="3" id="KW-1185">Reference proteome</keyword>
<evidence type="ECO:0000313" key="3">
    <source>
        <dbReference type="Proteomes" id="UP000821837"/>
    </source>
</evidence>
<reference evidence="2" key="1">
    <citation type="journal article" date="2020" name="Cell">
        <title>Large-Scale Comparative Analyses of Tick Genomes Elucidate Their Genetic Diversity and Vector Capacities.</title>
        <authorList>
            <consortium name="Tick Genome and Microbiome Consortium (TIGMIC)"/>
            <person name="Jia N."/>
            <person name="Wang J."/>
            <person name="Shi W."/>
            <person name="Du L."/>
            <person name="Sun Y."/>
            <person name="Zhan W."/>
            <person name="Jiang J.F."/>
            <person name="Wang Q."/>
            <person name="Zhang B."/>
            <person name="Ji P."/>
            <person name="Bell-Sakyi L."/>
            <person name="Cui X.M."/>
            <person name="Yuan T.T."/>
            <person name="Jiang B.G."/>
            <person name="Yang W.F."/>
            <person name="Lam T.T."/>
            <person name="Chang Q.C."/>
            <person name="Ding S.J."/>
            <person name="Wang X.J."/>
            <person name="Zhu J.G."/>
            <person name="Ruan X.D."/>
            <person name="Zhao L."/>
            <person name="Wei J.T."/>
            <person name="Ye R.Z."/>
            <person name="Que T.C."/>
            <person name="Du C.H."/>
            <person name="Zhou Y.H."/>
            <person name="Cheng J.X."/>
            <person name="Dai P.F."/>
            <person name="Guo W.B."/>
            <person name="Han X.H."/>
            <person name="Huang E.J."/>
            <person name="Li L.F."/>
            <person name="Wei W."/>
            <person name="Gao Y.C."/>
            <person name="Liu J.Z."/>
            <person name="Shao H.Z."/>
            <person name="Wang X."/>
            <person name="Wang C.C."/>
            <person name="Yang T.C."/>
            <person name="Huo Q.B."/>
            <person name="Li W."/>
            <person name="Chen H.Y."/>
            <person name="Chen S.E."/>
            <person name="Zhou L.G."/>
            <person name="Ni X.B."/>
            <person name="Tian J.H."/>
            <person name="Sheng Y."/>
            <person name="Liu T."/>
            <person name="Pan Y.S."/>
            <person name="Xia L.Y."/>
            <person name="Li J."/>
            <person name="Zhao F."/>
            <person name="Cao W.C."/>
        </authorList>
    </citation>
    <scope>NUCLEOTIDE SEQUENCE</scope>
    <source>
        <strain evidence="2">Rsan-2018</strain>
    </source>
</reference>